<name>A0ABV0F328_9ENTE</name>
<comment type="caution">
    <text evidence="1">The sequence shown here is derived from an EMBL/GenBank/DDBJ whole genome shotgun (WGS) entry which is preliminary data.</text>
</comment>
<dbReference type="PANTHER" id="PTHR34387">
    <property type="entry name" value="SLR1258 PROTEIN"/>
    <property type="match status" value="1"/>
</dbReference>
<dbReference type="Proteomes" id="UP001429357">
    <property type="component" value="Unassembled WGS sequence"/>
</dbReference>
<dbReference type="EMBL" id="MAEI02000001">
    <property type="protein sequence ID" value="MEO1782460.1"/>
    <property type="molecule type" value="Genomic_DNA"/>
</dbReference>
<dbReference type="RefSeq" id="WP_161869162.1">
    <property type="nucleotide sequence ID" value="NZ_MAEI02000001.1"/>
</dbReference>
<reference evidence="1 2" key="2">
    <citation type="submission" date="2024-02" db="EMBL/GenBank/DDBJ databases">
        <title>The Genome Sequence of Enterococcus diestrammenae JM9A.</title>
        <authorList>
            <person name="Earl A."/>
            <person name="Manson A."/>
            <person name="Gilmore M."/>
            <person name="Sanders J."/>
            <person name="Shea T."/>
            <person name="Howe W."/>
            <person name="Livny J."/>
            <person name="Cuomo C."/>
            <person name="Neafsey D."/>
            <person name="Birren B."/>
        </authorList>
    </citation>
    <scope>NUCLEOTIDE SEQUENCE [LARGE SCALE GENOMIC DNA]</scope>
    <source>
        <strain evidence="1 2">JM9A</strain>
    </source>
</reference>
<dbReference type="Gene3D" id="3.30.70.2970">
    <property type="entry name" value="Protein of unknown function (DUF541), domain 2"/>
    <property type="match status" value="1"/>
</dbReference>
<protein>
    <recommendedName>
        <fullName evidence="3">DUF541 domain-containing protein</fullName>
    </recommendedName>
</protein>
<dbReference type="Gene3D" id="3.30.110.170">
    <property type="entry name" value="Protein of unknown function (DUF541), domain 1"/>
    <property type="match status" value="1"/>
</dbReference>
<dbReference type="Pfam" id="PF04402">
    <property type="entry name" value="SIMPL"/>
    <property type="match status" value="1"/>
</dbReference>
<organism evidence="1 2">
    <name type="scientific">Enterococcus diestrammenae</name>
    <dbReference type="NCBI Taxonomy" id="1155073"/>
    <lineage>
        <taxon>Bacteria</taxon>
        <taxon>Bacillati</taxon>
        <taxon>Bacillota</taxon>
        <taxon>Bacilli</taxon>
        <taxon>Lactobacillales</taxon>
        <taxon>Enterococcaceae</taxon>
        <taxon>Enterococcus</taxon>
    </lineage>
</organism>
<dbReference type="PANTHER" id="PTHR34387:SF2">
    <property type="entry name" value="SLR1258 PROTEIN"/>
    <property type="match status" value="1"/>
</dbReference>
<evidence type="ECO:0000313" key="2">
    <source>
        <dbReference type="Proteomes" id="UP001429357"/>
    </source>
</evidence>
<gene>
    <name evidence="1" type="ORF">BAU18_002054</name>
</gene>
<dbReference type="InterPro" id="IPR007497">
    <property type="entry name" value="SIMPL/DUF541"/>
</dbReference>
<evidence type="ECO:0008006" key="3">
    <source>
        <dbReference type="Google" id="ProtNLM"/>
    </source>
</evidence>
<keyword evidence="2" id="KW-1185">Reference proteome</keyword>
<reference evidence="2" key="1">
    <citation type="submission" date="2016-06" db="EMBL/GenBank/DDBJ databases">
        <title>Four novel species of enterococci isolated from chicken manure.</title>
        <authorList>
            <person name="Van Tyne D."/>
        </authorList>
    </citation>
    <scope>NUCLEOTIDE SEQUENCE [LARGE SCALE GENOMIC DNA]</scope>
    <source>
        <strain evidence="2">JM9A</strain>
    </source>
</reference>
<dbReference type="InterPro" id="IPR052022">
    <property type="entry name" value="26kDa_periplasmic_antigen"/>
</dbReference>
<sequence>MATITVKGTGKNRQAADQIELGLDFKTVALVYGEALQQATQKIEAVQECLQGIGFQKNDIKTLNFDVSSTYESYQTEQGNWQQRFVGYQVSQGVKLVFAFSPERLGEVIAAVADSKSQPELTIAFTIADETAFKEDLLQAAVKEAKKNAVILATAASCQLGAIQAIHYDWTDVHFHSETNFAPRLMEASAAKSAIPDITPADVKGQETVTCIWELVEK</sequence>
<evidence type="ECO:0000313" key="1">
    <source>
        <dbReference type="EMBL" id="MEO1782460.1"/>
    </source>
</evidence>
<proteinExistence type="predicted"/>
<accession>A0ABV0F328</accession>